<dbReference type="InterPro" id="IPR047200">
    <property type="entry name" value="MFS_YcaD-like"/>
</dbReference>
<organism evidence="6 7">
    <name type="scientific">Zavarzinia aquatilis</name>
    <dbReference type="NCBI Taxonomy" id="2211142"/>
    <lineage>
        <taxon>Bacteria</taxon>
        <taxon>Pseudomonadati</taxon>
        <taxon>Pseudomonadota</taxon>
        <taxon>Alphaproteobacteria</taxon>
        <taxon>Rhodospirillales</taxon>
        <taxon>Zavarziniaceae</taxon>
        <taxon>Zavarzinia</taxon>
    </lineage>
</organism>
<dbReference type="Pfam" id="PF07690">
    <property type="entry name" value="MFS_1"/>
    <property type="match status" value="1"/>
</dbReference>
<feature type="domain" description="Major facilitator superfamily (MFS) profile" evidence="5">
    <location>
        <begin position="1"/>
        <end position="376"/>
    </location>
</feature>
<dbReference type="OrthoDB" id="9810614at2"/>
<name>A0A317DW63_9PROT</name>
<feature type="transmembrane region" description="Helical" evidence="4">
    <location>
        <begin position="233"/>
        <end position="251"/>
    </location>
</feature>
<keyword evidence="7" id="KW-1185">Reference proteome</keyword>
<accession>A0A317DW63</accession>
<dbReference type="InterPro" id="IPR011701">
    <property type="entry name" value="MFS"/>
</dbReference>
<proteinExistence type="predicted"/>
<reference evidence="6 7" key="1">
    <citation type="submission" date="2018-05" db="EMBL/GenBank/DDBJ databases">
        <title>Zavarzinia sp. HR-AS.</title>
        <authorList>
            <person name="Lee Y."/>
            <person name="Jeon C.O."/>
        </authorList>
    </citation>
    <scope>NUCLEOTIDE SEQUENCE [LARGE SCALE GENOMIC DNA]</scope>
    <source>
        <strain evidence="6 7">HR-AS</strain>
    </source>
</reference>
<dbReference type="GO" id="GO:0005886">
    <property type="term" value="C:plasma membrane"/>
    <property type="evidence" value="ECO:0007669"/>
    <property type="project" value="TreeGrafter"/>
</dbReference>
<dbReference type="RefSeq" id="WP_109907913.1">
    <property type="nucleotide sequence ID" value="NZ_QGLE01000016.1"/>
</dbReference>
<dbReference type="InterPro" id="IPR020846">
    <property type="entry name" value="MFS_dom"/>
</dbReference>
<evidence type="ECO:0000256" key="4">
    <source>
        <dbReference type="SAM" id="Phobius"/>
    </source>
</evidence>
<evidence type="ECO:0000256" key="1">
    <source>
        <dbReference type="ARBA" id="ARBA00022692"/>
    </source>
</evidence>
<feature type="transmembrane region" description="Helical" evidence="4">
    <location>
        <begin position="322"/>
        <end position="345"/>
    </location>
</feature>
<dbReference type="Gene3D" id="1.20.1250.20">
    <property type="entry name" value="MFS general substrate transporter like domains"/>
    <property type="match status" value="2"/>
</dbReference>
<keyword evidence="3 4" id="KW-0472">Membrane</keyword>
<feature type="transmembrane region" description="Helical" evidence="4">
    <location>
        <begin position="287"/>
        <end position="310"/>
    </location>
</feature>
<feature type="transmembrane region" description="Helical" evidence="4">
    <location>
        <begin position="351"/>
        <end position="370"/>
    </location>
</feature>
<comment type="caution">
    <text evidence="6">The sequence shown here is derived from an EMBL/GenBank/DDBJ whole genome shotgun (WGS) entry which is preliminary data.</text>
</comment>
<evidence type="ECO:0000313" key="7">
    <source>
        <dbReference type="Proteomes" id="UP000245461"/>
    </source>
</evidence>
<dbReference type="AlphaFoldDB" id="A0A317DW63"/>
<gene>
    <name evidence="6" type="ORF">DKG74_19810</name>
</gene>
<evidence type="ECO:0000313" key="6">
    <source>
        <dbReference type="EMBL" id="PWR18200.1"/>
    </source>
</evidence>
<feature type="transmembrane region" description="Helical" evidence="4">
    <location>
        <begin position="41"/>
        <end position="59"/>
    </location>
</feature>
<feature type="transmembrane region" description="Helical" evidence="4">
    <location>
        <begin position="129"/>
        <end position="150"/>
    </location>
</feature>
<dbReference type="EMBL" id="QGLE01000016">
    <property type="protein sequence ID" value="PWR18200.1"/>
    <property type="molecule type" value="Genomic_DNA"/>
</dbReference>
<dbReference type="SUPFAM" id="SSF103473">
    <property type="entry name" value="MFS general substrate transporter"/>
    <property type="match status" value="1"/>
</dbReference>
<feature type="transmembrane region" description="Helical" evidence="4">
    <location>
        <begin position="71"/>
        <end position="94"/>
    </location>
</feature>
<keyword evidence="1 4" id="KW-0812">Transmembrane</keyword>
<evidence type="ECO:0000256" key="2">
    <source>
        <dbReference type="ARBA" id="ARBA00022989"/>
    </source>
</evidence>
<dbReference type="GO" id="GO:0022857">
    <property type="term" value="F:transmembrane transporter activity"/>
    <property type="evidence" value="ECO:0007669"/>
    <property type="project" value="InterPro"/>
</dbReference>
<dbReference type="PANTHER" id="PTHR23521">
    <property type="entry name" value="TRANSPORTER MFS SUPERFAMILY"/>
    <property type="match status" value="1"/>
</dbReference>
<dbReference type="Proteomes" id="UP000245461">
    <property type="component" value="Unassembled WGS sequence"/>
</dbReference>
<feature type="transmembrane region" description="Helical" evidence="4">
    <location>
        <begin position="194"/>
        <end position="221"/>
    </location>
</feature>
<protein>
    <submittedName>
        <fullName evidence="6">MFS transporter</fullName>
    </submittedName>
</protein>
<feature type="transmembrane region" description="Helical" evidence="4">
    <location>
        <begin position="156"/>
        <end position="174"/>
    </location>
</feature>
<evidence type="ECO:0000256" key="3">
    <source>
        <dbReference type="ARBA" id="ARBA00023136"/>
    </source>
</evidence>
<evidence type="ECO:0000259" key="5">
    <source>
        <dbReference type="PROSITE" id="PS50850"/>
    </source>
</evidence>
<dbReference type="PROSITE" id="PS50850">
    <property type="entry name" value="MFS"/>
    <property type="match status" value="1"/>
</dbReference>
<dbReference type="CDD" id="cd17477">
    <property type="entry name" value="MFS_YcaD_like"/>
    <property type="match status" value="1"/>
</dbReference>
<dbReference type="InterPro" id="IPR036259">
    <property type="entry name" value="MFS_trans_sf"/>
</dbReference>
<sequence length="379" mass="39720">MNLYSRVAVIATAMMFGLTYSLSTALIALDLAARGLSETLIGANVAMHAVGVLVTALVLPRIVARFGARRLVIGALLLAALVLMSFPALPFVWLWFPLRIVLGASSEILFVLSETWTNSLSTEESRARWMAGYTAAISIGFAVGPVILSVIGSGGFAPYAVGALIAVAAAGLVASPKVSAPVFDEPSVGNPLHFIRLAPVAISATVLNAAIEVAGLSFLALYAVSLGWAEDNATRLMSCMMIGAIILQLPIGWLGDKLDRTKFTAALAFLSMLGALAWPFALASEIATYALLFVWGGTFVGIYTMMLTIVGSRFKGAELVGIYATMGLVWGVGALTGPLLAGFAMENFTHGLAYFAAAACGIFFLVVRFGPAQRAQISD</sequence>
<dbReference type="PANTHER" id="PTHR23521:SF3">
    <property type="entry name" value="MFS TRANSPORTER"/>
    <property type="match status" value="1"/>
</dbReference>
<keyword evidence="2 4" id="KW-1133">Transmembrane helix</keyword>
<feature type="transmembrane region" description="Helical" evidence="4">
    <location>
        <begin position="7"/>
        <end position="29"/>
    </location>
</feature>
<feature type="transmembrane region" description="Helical" evidence="4">
    <location>
        <begin position="263"/>
        <end position="281"/>
    </location>
</feature>